<feature type="transmembrane region" description="Helical" evidence="12">
    <location>
        <begin position="39"/>
        <end position="57"/>
    </location>
</feature>
<evidence type="ECO:0000256" key="8">
    <source>
        <dbReference type="ARBA" id="ARBA00023136"/>
    </source>
</evidence>
<keyword evidence="4 12" id="KW-0812">Transmembrane</keyword>
<evidence type="ECO:0000256" key="12">
    <source>
        <dbReference type="SAM" id="Phobius"/>
    </source>
</evidence>
<keyword evidence="5" id="KW-0249">Electron transport</keyword>
<keyword evidence="8 12" id="KW-0472">Membrane</keyword>
<dbReference type="HAMAP" id="MF_00287">
    <property type="entry name" value="BdbC"/>
    <property type="match status" value="1"/>
</dbReference>
<dbReference type="PANTHER" id="PTHR43469:SF1">
    <property type="entry name" value="SPBETA PROPHAGE-DERIVED DISULFIDE BOND FORMATION PROTEIN B"/>
    <property type="match status" value="1"/>
</dbReference>
<dbReference type="Proteomes" id="UP000304148">
    <property type="component" value="Chromosome"/>
</dbReference>
<keyword evidence="6 12" id="KW-1133">Transmembrane helix</keyword>
<comment type="subcellular location">
    <subcellularLocation>
        <location evidence="1">Membrane</location>
        <topology evidence="1">Multi-pass membrane protein</topology>
    </subcellularLocation>
</comment>
<evidence type="ECO:0000313" key="14">
    <source>
        <dbReference type="Proteomes" id="UP000304148"/>
    </source>
</evidence>
<feature type="transmembrane region" description="Helical" evidence="12">
    <location>
        <begin position="110"/>
        <end position="131"/>
    </location>
</feature>
<dbReference type="NCBIfam" id="NF002849">
    <property type="entry name" value="PRK03113.1"/>
    <property type="match status" value="1"/>
</dbReference>
<dbReference type="AlphaFoldDB" id="A0A383RMB2"/>
<dbReference type="PIRSF" id="PIRSF036659">
    <property type="entry name" value="BdbC"/>
    <property type="match status" value="1"/>
</dbReference>
<evidence type="ECO:0000256" key="11">
    <source>
        <dbReference type="ARBA" id="ARBA00023284"/>
    </source>
</evidence>
<reference evidence="14" key="1">
    <citation type="submission" date="2018-08" db="EMBL/GenBank/DDBJ databases">
        <authorList>
            <person name="Chevrot R."/>
        </authorList>
    </citation>
    <scope>NUCLEOTIDE SEQUENCE [LARGE SCALE GENOMIC DNA]</scope>
</reference>
<evidence type="ECO:0000256" key="6">
    <source>
        <dbReference type="ARBA" id="ARBA00022989"/>
    </source>
</evidence>
<dbReference type="SUPFAM" id="SSF158442">
    <property type="entry name" value="DsbB-like"/>
    <property type="match status" value="1"/>
</dbReference>
<evidence type="ECO:0000313" key="13">
    <source>
        <dbReference type="EMBL" id="SYX87436.1"/>
    </source>
</evidence>
<dbReference type="EMBL" id="LS992241">
    <property type="protein sequence ID" value="SYX87436.1"/>
    <property type="molecule type" value="Genomic_DNA"/>
</dbReference>
<feature type="transmembrane region" description="Helical" evidence="12">
    <location>
        <begin position="7"/>
        <end position="27"/>
    </location>
</feature>
<keyword evidence="3" id="KW-0813">Transport</keyword>
<evidence type="ECO:0000256" key="3">
    <source>
        <dbReference type="ARBA" id="ARBA00022448"/>
    </source>
</evidence>
<gene>
    <name evidence="13" type="primary">bdbC</name>
    <name evidence="13" type="ORF">PBLR_15866</name>
</gene>
<dbReference type="GO" id="GO:0006457">
    <property type="term" value="P:protein folding"/>
    <property type="evidence" value="ECO:0007669"/>
    <property type="project" value="InterPro"/>
</dbReference>
<dbReference type="PANTHER" id="PTHR43469">
    <property type="entry name" value="DISULFIDE FORMATION PROTEIN-RELATED"/>
    <property type="match status" value="1"/>
</dbReference>
<sequence>MSVIRRYALYVAWIISLIATCGSLYMSEILLWEPCKLCWVQRIFMYPLVLVLGIAAYRNDRSIVRYTLPLSIIGGSISTYHYLLQKVPGMASLTPCRSGVPCNYDYMEGWITIPLLAFIAFLLITILLIIARKNKPEE</sequence>
<proteinExistence type="inferred from homology"/>
<dbReference type="InterPro" id="IPR003752">
    <property type="entry name" value="DiS_bond_form_DsbB/BdbC"/>
</dbReference>
<feature type="transmembrane region" description="Helical" evidence="12">
    <location>
        <begin position="64"/>
        <end position="83"/>
    </location>
</feature>
<dbReference type="RefSeq" id="WP_138189039.1">
    <property type="nucleotide sequence ID" value="NZ_LS992241.1"/>
</dbReference>
<evidence type="ECO:0000256" key="1">
    <source>
        <dbReference type="ARBA" id="ARBA00004141"/>
    </source>
</evidence>
<dbReference type="Gene3D" id="1.20.1550.10">
    <property type="entry name" value="DsbB-like"/>
    <property type="match status" value="1"/>
</dbReference>
<keyword evidence="7" id="KW-0560">Oxidoreductase</keyword>
<evidence type="ECO:0000256" key="4">
    <source>
        <dbReference type="ARBA" id="ARBA00022692"/>
    </source>
</evidence>
<dbReference type="GO" id="GO:0015035">
    <property type="term" value="F:protein-disulfide reductase activity"/>
    <property type="evidence" value="ECO:0007669"/>
    <property type="project" value="InterPro"/>
</dbReference>
<evidence type="ECO:0000256" key="2">
    <source>
        <dbReference type="ARBA" id="ARBA00007602"/>
    </source>
</evidence>
<keyword evidence="11" id="KW-0676">Redox-active center</keyword>
<evidence type="ECO:0000256" key="10">
    <source>
        <dbReference type="ARBA" id="ARBA00023186"/>
    </source>
</evidence>
<dbReference type="GO" id="GO:0016020">
    <property type="term" value="C:membrane"/>
    <property type="evidence" value="ECO:0007669"/>
    <property type="project" value="UniProtKB-SubCell"/>
</dbReference>
<name>A0A383RMB2_PAEAL</name>
<protein>
    <submittedName>
        <fullName evidence="13">Thiol-disulfide oxidoreductase</fullName>
    </submittedName>
</protein>
<evidence type="ECO:0000256" key="5">
    <source>
        <dbReference type="ARBA" id="ARBA00022982"/>
    </source>
</evidence>
<evidence type="ECO:0000256" key="7">
    <source>
        <dbReference type="ARBA" id="ARBA00023002"/>
    </source>
</evidence>
<dbReference type="InterPro" id="IPR023380">
    <property type="entry name" value="DsbB-like_sf"/>
</dbReference>
<organism evidence="13 14">
    <name type="scientific">Paenibacillus alvei</name>
    <name type="common">Bacillus alvei</name>
    <dbReference type="NCBI Taxonomy" id="44250"/>
    <lineage>
        <taxon>Bacteria</taxon>
        <taxon>Bacillati</taxon>
        <taxon>Bacillota</taxon>
        <taxon>Bacilli</taxon>
        <taxon>Bacillales</taxon>
        <taxon>Paenibacillaceae</taxon>
        <taxon>Paenibacillus</taxon>
    </lineage>
</organism>
<accession>A0A383RMB2</accession>
<comment type="similarity">
    <text evidence="2">Belongs to the DsbB family. BdbC subfamily.</text>
</comment>
<dbReference type="InterPro" id="IPR012187">
    <property type="entry name" value="Disulphide_bond_form_BdbC"/>
</dbReference>
<keyword evidence="9" id="KW-1015">Disulfide bond</keyword>
<dbReference type="Pfam" id="PF02600">
    <property type="entry name" value="DsbB"/>
    <property type="match status" value="1"/>
</dbReference>
<evidence type="ECO:0000256" key="9">
    <source>
        <dbReference type="ARBA" id="ARBA00023157"/>
    </source>
</evidence>
<keyword evidence="10" id="KW-0143">Chaperone</keyword>